<sequence length="122" mass="12963">MAIVISPGDSGGLGDLRDFYFVGGALQDCGIYSFRVREHWRRKRGTARPAARPAAVVVPATPLRRSRARKRAIAIPGRVLRSRTIPALPALPPPVSTTAVVPAGPVVPPIVAVSGAKRRRLG</sequence>
<evidence type="ECO:0000313" key="2">
    <source>
        <dbReference type="Proteomes" id="UP001059127"/>
    </source>
</evidence>
<dbReference type="EMBL" id="MW508338">
    <property type="protein sequence ID" value="UVZ42952.1"/>
    <property type="molecule type" value="Genomic_DNA"/>
</dbReference>
<accession>A0A9E7QY48</accession>
<reference evidence="1" key="2">
    <citation type="journal article" date="2022" name="Infect. Genet. Evol.">
        <title>The genome and phylogenetic analyses of tit siadenoviruses reveal both a novel avian host and viral species.</title>
        <authorList>
            <person name="Gellert A."/>
            <person name="Benko M."/>
            <person name="Harrach B."/>
            <person name="Peters M."/>
            <person name="Kajan G.L."/>
        </authorList>
    </citation>
    <scope>NUCLEOTIDE SEQUENCE</scope>
    <source>
        <strain evidence="1">S478/20</strain>
    </source>
</reference>
<protein>
    <submittedName>
        <fullName evidence="1">PVII</fullName>
    </submittedName>
</protein>
<evidence type="ECO:0000313" key="1">
    <source>
        <dbReference type="EMBL" id="UVZ42952.1"/>
    </source>
</evidence>
<organism evidence="1">
    <name type="scientific">Siadenovirus sp</name>
    <dbReference type="NCBI Taxonomy" id="2671519"/>
    <lineage>
        <taxon>Viruses</taxon>
        <taxon>Varidnaviria</taxon>
        <taxon>Bamfordvirae</taxon>
        <taxon>Preplasmiviricota</taxon>
        <taxon>Polisuviricotina</taxon>
        <taxon>Pharingeaviricetes</taxon>
        <taxon>Rowavirales</taxon>
        <taxon>Adenoviridae</taxon>
        <taxon>Siadenovirus</taxon>
    </lineage>
</organism>
<proteinExistence type="predicted"/>
<keyword evidence="2" id="KW-1185">Reference proteome</keyword>
<reference evidence="1" key="1">
    <citation type="journal article" date="2021" name="Eur. J. Wildl. Res.">
        <title>Increased mortality in wild tits in North Rhine-Westphalia (Germany) in 2020 with a special focus on Suttonella ornithocola and other infectious pathogens.</title>
        <authorList>
            <person name="Fischer L."/>
            <person name="Peters M."/>
            <person name="Merbach S."/>
            <person name="Eydner M."/>
            <person name="Kuczka A."/>
            <person name="Lambertz J."/>
            <person name="Kummerfeld M."/>
            <person name="Kahnt K."/>
            <person name="Weiss A."/>
            <person name="Petersen H."/>
        </authorList>
    </citation>
    <scope>NUCLEOTIDE SEQUENCE</scope>
    <source>
        <strain evidence="1">S478/20</strain>
    </source>
</reference>
<name>A0A9E7QY48_9ADEN</name>
<dbReference type="Proteomes" id="UP001059127">
    <property type="component" value="Segment"/>
</dbReference>